<dbReference type="InterPro" id="IPR022893">
    <property type="entry name" value="Shikimate_DH_fam"/>
</dbReference>
<dbReference type="SUPFAM" id="SSF53223">
    <property type="entry name" value="Aminoacid dehydrogenase-like, N-terminal domain"/>
    <property type="match status" value="1"/>
</dbReference>
<dbReference type="Gene3D" id="3.40.50.720">
    <property type="entry name" value="NAD(P)-binding Rossmann-like Domain"/>
    <property type="match status" value="1"/>
</dbReference>
<dbReference type="GO" id="GO:0050661">
    <property type="term" value="F:NADP binding"/>
    <property type="evidence" value="ECO:0007669"/>
    <property type="project" value="TreeGrafter"/>
</dbReference>
<dbReference type="PANTHER" id="PTHR21089">
    <property type="entry name" value="SHIKIMATE DEHYDROGENASE"/>
    <property type="match status" value="1"/>
</dbReference>
<dbReference type="UniPathway" id="UPA00053">
    <property type="reaction ID" value="UER00087"/>
</dbReference>
<organism evidence="3">
    <name type="scientific">freshwater metagenome</name>
    <dbReference type="NCBI Taxonomy" id="449393"/>
    <lineage>
        <taxon>unclassified sequences</taxon>
        <taxon>metagenomes</taxon>
        <taxon>ecological metagenomes</taxon>
    </lineage>
</organism>
<dbReference type="EMBL" id="CAEZSI010000015">
    <property type="protein sequence ID" value="CAB4533383.1"/>
    <property type="molecule type" value="Genomic_DNA"/>
</dbReference>
<dbReference type="InterPro" id="IPR036291">
    <property type="entry name" value="NAD(P)-bd_dom_sf"/>
</dbReference>
<reference evidence="3" key="1">
    <citation type="submission" date="2020-05" db="EMBL/GenBank/DDBJ databases">
        <authorList>
            <person name="Chiriac C."/>
            <person name="Salcher M."/>
            <person name="Ghai R."/>
            <person name="Kavagutti S V."/>
        </authorList>
    </citation>
    <scope>NUCLEOTIDE SEQUENCE</scope>
</reference>
<name>A0A6J6B4X5_9ZZZZ</name>
<accession>A0A6J6B4X5</accession>
<dbReference type="GO" id="GO:0005829">
    <property type="term" value="C:cytosol"/>
    <property type="evidence" value="ECO:0007669"/>
    <property type="project" value="TreeGrafter"/>
</dbReference>
<feature type="domain" description="Quinate/shikimate 5-dehydrogenase/glutamyl-tRNA reductase" evidence="1">
    <location>
        <begin position="116"/>
        <end position="187"/>
    </location>
</feature>
<dbReference type="Pfam" id="PF08501">
    <property type="entry name" value="Shikimate_dh_N"/>
    <property type="match status" value="1"/>
</dbReference>
<dbReference type="Gene3D" id="3.40.50.10860">
    <property type="entry name" value="Leucine Dehydrogenase, chain A, domain 1"/>
    <property type="match status" value="1"/>
</dbReference>
<dbReference type="InterPro" id="IPR006151">
    <property type="entry name" value="Shikm_DH/Glu-tRNA_Rdtase"/>
</dbReference>
<dbReference type="CDD" id="cd01065">
    <property type="entry name" value="NAD_bind_Shikimate_DH"/>
    <property type="match status" value="1"/>
</dbReference>
<protein>
    <submittedName>
        <fullName evidence="3">Unannotated protein</fullName>
    </submittedName>
</protein>
<dbReference type="GO" id="GO:0009423">
    <property type="term" value="P:chorismate biosynthetic process"/>
    <property type="evidence" value="ECO:0007669"/>
    <property type="project" value="UniProtKB-UniPathway"/>
</dbReference>
<gene>
    <name evidence="3" type="ORF">UFOPK1412_00194</name>
</gene>
<dbReference type="PANTHER" id="PTHR21089:SF1">
    <property type="entry name" value="BIFUNCTIONAL 3-DEHYDROQUINATE DEHYDRATASE_SHIKIMATE DEHYDROGENASE, CHLOROPLASTIC"/>
    <property type="match status" value="1"/>
</dbReference>
<dbReference type="SUPFAM" id="SSF51735">
    <property type="entry name" value="NAD(P)-binding Rossmann-fold domains"/>
    <property type="match status" value="1"/>
</dbReference>
<feature type="domain" description="Shikimate dehydrogenase substrate binding N-terminal" evidence="2">
    <location>
        <begin position="6"/>
        <end position="87"/>
    </location>
</feature>
<dbReference type="AlphaFoldDB" id="A0A6J6B4X5"/>
<evidence type="ECO:0000313" key="3">
    <source>
        <dbReference type="EMBL" id="CAB4533383.1"/>
    </source>
</evidence>
<dbReference type="GO" id="GO:0019632">
    <property type="term" value="P:shikimate metabolic process"/>
    <property type="evidence" value="ECO:0007669"/>
    <property type="project" value="TreeGrafter"/>
</dbReference>
<dbReference type="InterPro" id="IPR046346">
    <property type="entry name" value="Aminoacid_DH-like_N_sf"/>
</dbReference>
<dbReference type="GO" id="GO:0004764">
    <property type="term" value="F:shikimate 3-dehydrogenase (NADP+) activity"/>
    <property type="evidence" value="ECO:0007669"/>
    <property type="project" value="InterPro"/>
</dbReference>
<sequence length="269" mass="29332">MKKFAVLGSPISHSLSPLLHTTAYEALGFQGTYEKIEIKAGGLKAFLETLDSSWHGLSLTMPLKEEVIAQVSEISELALRVQSANTLFRKNHEWAATTTDVSGFAQSLNQHGIQANGHVLIIGAGATARAAAAACDGTASEITVLNRSTARVPDMSRAVLRSTLNFIDWDSQQIFDQIDLVISTTPSGASDVLVEQFPITTKVAYFESLYNPWPTKALKEWEKRGGLAIDGLDLLIHQGIEQIAIFTQLEFDKAEMYSLLRKVGIKALS</sequence>
<proteinExistence type="predicted"/>
<evidence type="ECO:0000259" key="2">
    <source>
        <dbReference type="Pfam" id="PF08501"/>
    </source>
</evidence>
<dbReference type="NCBIfam" id="NF001311">
    <property type="entry name" value="PRK00258.1-3"/>
    <property type="match status" value="1"/>
</dbReference>
<evidence type="ECO:0000259" key="1">
    <source>
        <dbReference type="Pfam" id="PF01488"/>
    </source>
</evidence>
<dbReference type="InterPro" id="IPR013708">
    <property type="entry name" value="Shikimate_DH-bd_N"/>
</dbReference>
<dbReference type="Pfam" id="PF01488">
    <property type="entry name" value="Shikimate_DH"/>
    <property type="match status" value="1"/>
</dbReference>